<feature type="compositionally biased region" description="Low complexity" evidence="1">
    <location>
        <begin position="176"/>
        <end position="186"/>
    </location>
</feature>
<keyword evidence="3" id="KW-1185">Reference proteome</keyword>
<dbReference type="Proteomes" id="UP000830158">
    <property type="component" value="Chromosome"/>
</dbReference>
<dbReference type="RefSeq" id="WP_116113595.1">
    <property type="nucleotide sequence ID" value="NZ_CP091196.1"/>
</dbReference>
<name>A0ABY4NS03_9PSEU</name>
<feature type="region of interest" description="Disordered" evidence="1">
    <location>
        <begin position="176"/>
        <end position="195"/>
    </location>
</feature>
<accession>A0ABY4NS03</accession>
<evidence type="ECO:0000256" key="1">
    <source>
        <dbReference type="SAM" id="MobiDB-lite"/>
    </source>
</evidence>
<dbReference type="EMBL" id="CP091196">
    <property type="protein sequence ID" value="UQS22837.1"/>
    <property type="molecule type" value="Genomic_DNA"/>
</dbReference>
<gene>
    <name evidence="2" type="ORF">L1857_08405</name>
</gene>
<organism evidence="2 3">
    <name type="scientific">Amycolatopsis thermalba</name>
    <dbReference type="NCBI Taxonomy" id="944492"/>
    <lineage>
        <taxon>Bacteria</taxon>
        <taxon>Bacillati</taxon>
        <taxon>Actinomycetota</taxon>
        <taxon>Actinomycetes</taxon>
        <taxon>Pseudonocardiales</taxon>
        <taxon>Pseudonocardiaceae</taxon>
        <taxon>Amycolatopsis</taxon>
    </lineage>
</organism>
<reference evidence="2" key="1">
    <citation type="submission" date="2022-01" db="EMBL/GenBank/DDBJ databases">
        <title>PSI-footprinting approach for the identification of protein synthesis inhibitor producers.</title>
        <authorList>
            <person name="Handel F."/>
            <person name="Kulik A."/>
            <person name="Wex K.W."/>
            <person name="Berscheid A."/>
            <person name="Saur J.S."/>
            <person name="Winkler A."/>
            <person name="Wibberg D."/>
            <person name="Kalinowski J."/>
            <person name="Broetz-Oesterhelt H."/>
            <person name="Mast Y."/>
        </authorList>
    </citation>
    <scope>NUCLEOTIDE SEQUENCE</scope>
    <source>
        <strain evidence="2">KNN 49.3e</strain>
    </source>
</reference>
<sequence length="195" mass="21015">MSDTASVYVQDHSFVLGDADAETPFEAMDYSTGVAGVMQSAALLYAGVDRGYVTVSVDAAEARPALETPQQWTALAEWDDVAEISLEIPNGELRVDQLEYRPGETRIELPVLSAAGPGSYRVRIHASGRDRHFDQAVDDSGESFHLVVWPQPPAPPLIIKATSACGYGLRLNQNARSAAPSAETAAGDQRNQDER</sequence>
<evidence type="ECO:0000313" key="2">
    <source>
        <dbReference type="EMBL" id="UQS22837.1"/>
    </source>
</evidence>
<protein>
    <submittedName>
        <fullName evidence="2">Uncharacterized protein</fullName>
    </submittedName>
</protein>
<proteinExistence type="predicted"/>
<evidence type="ECO:0000313" key="3">
    <source>
        <dbReference type="Proteomes" id="UP000830158"/>
    </source>
</evidence>